<evidence type="ECO:0000313" key="3">
    <source>
        <dbReference type="Proteomes" id="UP001602058"/>
    </source>
</evidence>
<evidence type="ECO:0000259" key="1">
    <source>
        <dbReference type="PROSITE" id="PS51819"/>
    </source>
</evidence>
<dbReference type="Pfam" id="PF00903">
    <property type="entry name" value="Glyoxalase"/>
    <property type="match status" value="2"/>
</dbReference>
<dbReference type="PANTHER" id="PTHR33993">
    <property type="entry name" value="GLYOXALASE-RELATED"/>
    <property type="match status" value="1"/>
</dbReference>
<reference evidence="2 3" key="1">
    <citation type="submission" date="2024-10" db="EMBL/GenBank/DDBJ databases">
        <title>The Natural Products Discovery Center: Release of the First 8490 Sequenced Strains for Exploring Actinobacteria Biosynthetic Diversity.</title>
        <authorList>
            <person name="Kalkreuter E."/>
            <person name="Kautsar S.A."/>
            <person name="Yang D."/>
            <person name="Bader C.D."/>
            <person name="Teijaro C.N."/>
            <person name="Fluegel L."/>
            <person name="Davis C.M."/>
            <person name="Simpson J.R."/>
            <person name="Lauterbach L."/>
            <person name="Steele A.D."/>
            <person name="Gui C."/>
            <person name="Meng S."/>
            <person name="Li G."/>
            <person name="Viehrig K."/>
            <person name="Ye F."/>
            <person name="Su P."/>
            <person name="Kiefer A.F."/>
            <person name="Nichols A."/>
            <person name="Cepeda A.J."/>
            <person name="Yan W."/>
            <person name="Fan B."/>
            <person name="Jiang Y."/>
            <person name="Adhikari A."/>
            <person name="Zheng C.-J."/>
            <person name="Schuster L."/>
            <person name="Cowan T.M."/>
            <person name="Smanski M.J."/>
            <person name="Chevrette M.G."/>
            <person name="De Carvalho L.P.S."/>
            <person name="Shen B."/>
        </authorList>
    </citation>
    <scope>NUCLEOTIDE SEQUENCE [LARGE SCALE GENOMIC DNA]</scope>
    <source>
        <strain evidence="2 3">NPDC001390</strain>
    </source>
</reference>
<dbReference type="Proteomes" id="UP001602058">
    <property type="component" value="Unassembled WGS sequence"/>
</dbReference>
<organism evidence="2 3">
    <name type="scientific">Streptomyces bluensis</name>
    <dbReference type="NCBI Taxonomy" id="33897"/>
    <lineage>
        <taxon>Bacteria</taxon>
        <taxon>Bacillati</taxon>
        <taxon>Actinomycetota</taxon>
        <taxon>Actinomycetes</taxon>
        <taxon>Kitasatosporales</taxon>
        <taxon>Streptomycetaceae</taxon>
        <taxon>Streptomyces</taxon>
    </lineage>
</organism>
<dbReference type="SUPFAM" id="SSF54593">
    <property type="entry name" value="Glyoxalase/Bleomycin resistance protein/Dihydroxybiphenyl dioxygenase"/>
    <property type="match status" value="2"/>
</dbReference>
<dbReference type="InterPro" id="IPR004360">
    <property type="entry name" value="Glyas_Fos-R_dOase_dom"/>
</dbReference>
<comment type="caution">
    <text evidence="2">The sequence shown here is derived from an EMBL/GenBank/DDBJ whole genome shotgun (WGS) entry which is preliminary data.</text>
</comment>
<gene>
    <name evidence="2" type="ORF">ACFY1D_17945</name>
</gene>
<name>A0ABW6UM77_9ACTN</name>
<dbReference type="Gene3D" id="3.10.180.10">
    <property type="entry name" value="2,3-Dihydroxybiphenyl 1,2-Dioxygenase, domain 1"/>
    <property type="match status" value="2"/>
</dbReference>
<proteinExistence type="predicted"/>
<feature type="domain" description="VOC" evidence="1">
    <location>
        <begin position="10"/>
        <end position="123"/>
    </location>
</feature>
<dbReference type="InterPro" id="IPR029068">
    <property type="entry name" value="Glyas_Bleomycin-R_OHBP_Dase"/>
</dbReference>
<dbReference type="CDD" id="cd07247">
    <property type="entry name" value="SgaA_N_like"/>
    <property type="match status" value="2"/>
</dbReference>
<evidence type="ECO:0000313" key="2">
    <source>
        <dbReference type="EMBL" id="MFF4523280.1"/>
    </source>
</evidence>
<protein>
    <submittedName>
        <fullName evidence="2">VOC family protein</fullName>
    </submittedName>
</protein>
<dbReference type="InterPro" id="IPR037523">
    <property type="entry name" value="VOC_core"/>
</dbReference>
<accession>A0ABW6UM77</accession>
<keyword evidence="3" id="KW-1185">Reference proteome</keyword>
<dbReference type="EMBL" id="JBIAWJ010000008">
    <property type="protein sequence ID" value="MFF4523280.1"/>
    <property type="molecule type" value="Genomic_DNA"/>
</dbReference>
<dbReference type="PANTHER" id="PTHR33993:SF10">
    <property type="entry name" value="CONSERVED PROTEIN"/>
    <property type="match status" value="1"/>
</dbReference>
<feature type="domain" description="VOC" evidence="1">
    <location>
        <begin position="137"/>
        <end position="257"/>
    </location>
</feature>
<dbReference type="InterPro" id="IPR052164">
    <property type="entry name" value="Anthracycline_SecMetBiosynth"/>
</dbReference>
<dbReference type="PROSITE" id="PS51819">
    <property type="entry name" value="VOC"/>
    <property type="match status" value="2"/>
</dbReference>
<sequence>MLTTRYVTGAPNWLDLGAPDLDGASSFYGGLFGWQFQPGPPETGGYGFFQLDGKTAAGGMRTTPEQGPPSWTVYFQTPDADATATAVEQAHGTVLAQPMDVLGQGRTALFADRAGVRFGVWQPAATKGLDIVRDQGSLCWLELYTPDLPAAAGFYHAVLGWETSAVAFPGGMYTTVHPAGTEMDAMFGGIVPLEDAPARTETGAWLPYFEVPDTDATAARAQELGGTVRLPATDLQGVGRIAEFTDPYGARFAVIKSVPQQS</sequence>
<dbReference type="RefSeq" id="WP_134037005.1">
    <property type="nucleotide sequence ID" value="NZ_JBEOZG010000005.1"/>
</dbReference>